<reference evidence="1 2" key="1">
    <citation type="submission" date="2019-12" db="EMBL/GenBank/DDBJ databases">
        <title>Halocatena pleomorpha gen. nov. sp. nov., an extremely halophilic archaeon of family Halobacteriaceae isolated from saltpan soil.</title>
        <authorList>
            <person name="Pal Y."/>
            <person name="Verma A."/>
            <person name="Krishnamurthi S."/>
            <person name="Kumar P."/>
        </authorList>
    </citation>
    <scope>NUCLEOTIDE SEQUENCE [LARGE SCALE GENOMIC DNA]</scope>
    <source>
        <strain evidence="1 2">JCM 16495</strain>
    </source>
</reference>
<dbReference type="AlphaFoldDB" id="A0A6B0GUY3"/>
<proteinExistence type="predicted"/>
<accession>A0A6B0GUY3</accession>
<organism evidence="1 2">
    <name type="scientific">Halomarina oriensis</name>
    <dbReference type="NCBI Taxonomy" id="671145"/>
    <lineage>
        <taxon>Archaea</taxon>
        <taxon>Methanobacteriati</taxon>
        <taxon>Methanobacteriota</taxon>
        <taxon>Stenosarchaea group</taxon>
        <taxon>Halobacteria</taxon>
        <taxon>Halobacteriales</taxon>
        <taxon>Natronomonadaceae</taxon>
        <taxon>Halomarina</taxon>
    </lineage>
</organism>
<comment type="caution">
    <text evidence="1">The sequence shown here is derived from an EMBL/GenBank/DDBJ whole genome shotgun (WGS) entry which is preliminary data.</text>
</comment>
<dbReference type="RefSeq" id="WP_158206037.1">
    <property type="nucleotide sequence ID" value="NZ_WSZK01000034.1"/>
</dbReference>
<gene>
    <name evidence="1" type="ORF">GQS65_18150</name>
</gene>
<dbReference type="EMBL" id="WSZK01000034">
    <property type="protein sequence ID" value="MWG36383.1"/>
    <property type="molecule type" value="Genomic_DNA"/>
</dbReference>
<keyword evidence="2" id="KW-1185">Reference proteome</keyword>
<evidence type="ECO:0000313" key="1">
    <source>
        <dbReference type="EMBL" id="MWG36383.1"/>
    </source>
</evidence>
<dbReference type="Proteomes" id="UP000451471">
    <property type="component" value="Unassembled WGS sequence"/>
</dbReference>
<evidence type="ECO:0000313" key="2">
    <source>
        <dbReference type="Proteomes" id="UP000451471"/>
    </source>
</evidence>
<sequence>MTNRYTLTCIECAYGRTSEGVERALDHAEAHRTETGPRHFVDIEILERDGRPED</sequence>
<name>A0A6B0GUY3_9EURY</name>
<protein>
    <submittedName>
        <fullName evidence="1">Uncharacterized protein</fullName>
    </submittedName>
</protein>